<evidence type="ECO:0000313" key="11">
    <source>
        <dbReference type="Proteomes" id="UP000007110"/>
    </source>
</evidence>
<dbReference type="AlphaFoldDB" id="A0A7M7SZ07"/>
<evidence type="ECO:0000256" key="5">
    <source>
        <dbReference type="ARBA" id="ARBA00022989"/>
    </source>
</evidence>
<comment type="subcellular location">
    <subcellularLocation>
        <location evidence="1 9">Golgi apparatus membrane</location>
        <topology evidence="1 9">Single-pass type II membrane protein</topology>
    </subcellularLocation>
</comment>
<evidence type="ECO:0000256" key="1">
    <source>
        <dbReference type="ARBA" id="ARBA00004323"/>
    </source>
</evidence>
<keyword evidence="4" id="KW-0812">Transmembrane</keyword>
<dbReference type="GO" id="GO:0000139">
    <property type="term" value="C:Golgi membrane"/>
    <property type="evidence" value="ECO:0007669"/>
    <property type="project" value="UniProtKB-SubCell"/>
</dbReference>
<dbReference type="PROSITE" id="PS51257">
    <property type="entry name" value="PROKAR_LIPOPROTEIN"/>
    <property type="match status" value="1"/>
</dbReference>
<reference evidence="10" key="2">
    <citation type="submission" date="2021-01" db="UniProtKB">
        <authorList>
            <consortium name="EnsemblMetazoa"/>
        </authorList>
    </citation>
    <scope>IDENTIFICATION</scope>
</reference>
<dbReference type="InterPro" id="IPR018011">
    <property type="entry name" value="Carb_sulfotrans_8-10"/>
</dbReference>
<sequence>MTIRRNSTAALIFLGCSGLIVLWCITSKRDVSALKYAKQEVVLTDGGENAYQRSRLTGNGSAGLNDIKALGASSNHEATLPIHQKAESQSEEELYDVEAEQIKRKEHLEEACNRLGMSRTPPPVSWENTVHFIASDKFKLIFCFVPKISCTTWKEVMAKLYQADRDPLQKAPKIASRKWRFLKLNDIQNAEKVKQRWNTYAKVMFTREPLERVLSAYLDKFVYGNEHWDRQYGPTIVKRYRDQQISKVNFPLKEKIRFDEFIRFITDNGPNAQITQQTDHWLPASRITSPCQFKYDFIGHYETLNYDAPYVIKQFNLSRYVTFPEVHSSRSHEKLINAYNDVPRDLIYRLIDYYKTDYELFGYSANTTLDIIFNGRN</sequence>
<evidence type="ECO:0000256" key="9">
    <source>
        <dbReference type="RuleBase" id="RU364020"/>
    </source>
</evidence>
<evidence type="ECO:0000256" key="8">
    <source>
        <dbReference type="ARBA" id="ARBA00023180"/>
    </source>
</evidence>
<keyword evidence="9" id="KW-0119">Carbohydrate metabolism</keyword>
<reference evidence="11" key="1">
    <citation type="submission" date="2015-02" db="EMBL/GenBank/DDBJ databases">
        <title>Genome sequencing for Strongylocentrotus purpuratus.</title>
        <authorList>
            <person name="Murali S."/>
            <person name="Liu Y."/>
            <person name="Vee V."/>
            <person name="English A."/>
            <person name="Wang M."/>
            <person name="Skinner E."/>
            <person name="Han Y."/>
            <person name="Muzny D.M."/>
            <person name="Worley K.C."/>
            <person name="Gibbs R.A."/>
        </authorList>
    </citation>
    <scope>NUCLEOTIDE SEQUENCE</scope>
</reference>
<keyword evidence="3 9" id="KW-0808">Transferase</keyword>
<evidence type="ECO:0000256" key="7">
    <source>
        <dbReference type="ARBA" id="ARBA00023136"/>
    </source>
</evidence>
<keyword evidence="7" id="KW-0472">Membrane</keyword>
<protein>
    <recommendedName>
        <fullName evidence="9">Carbohydrate sulfotransferase</fullName>
        <ecNumber evidence="9">2.8.2.-</ecNumber>
    </recommendedName>
</protein>
<evidence type="ECO:0000256" key="4">
    <source>
        <dbReference type="ARBA" id="ARBA00022692"/>
    </source>
</evidence>
<dbReference type="PANTHER" id="PTHR12137:SF54">
    <property type="entry name" value="CARBOHYDRATE SULFOTRANSFERASE"/>
    <property type="match status" value="1"/>
</dbReference>
<evidence type="ECO:0000256" key="2">
    <source>
        <dbReference type="ARBA" id="ARBA00006339"/>
    </source>
</evidence>
<dbReference type="OMA" id="ISCTTWK"/>
<proteinExistence type="inferred from homology"/>
<accession>A0A7M7SZ07</accession>
<comment type="similarity">
    <text evidence="2 9">Belongs to the sulfotransferase 2 family.</text>
</comment>
<name>A0A7M7SZ07_STRPU</name>
<keyword evidence="11" id="KW-1185">Reference proteome</keyword>
<evidence type="ECO:0000256" key="6">
    <source>
        <dbReference type="ARBA" id="ARBA00023034"/>
    </source>
</evidence>
<keyword evidence="9" id="KW-0735">Signal-anchor</keyword>
<dbReference type="Pfam" id="PF03567">
    <property type="entry name" value="Sulfotransfer_2"/>
    <property type="match status" value="1"/>
</dbReference>
<dbReference type="RefSeq" id="XP_030841659.1">
    <property type="nucleotide sequence ID" value="XM_030985799.1"/>
</dbReference>
<evidence type="ECO:0000256" key="3">
    <source>
        <dbReference type="ARBA" id="ARBA00022679"/>
    </source>
</evidence>
<dbReference type="GO" id="GO:0008146">
    <property type="term" value="F:sulfotransferase activity"/>
    <property type="evidence" value="ECO:0000318"/>
    <property type="project" value="GO_Central"/>
</dbReference>
<dbReference type="Proteomes" id="UP000007110">
    <property type="component" value="Unassembled WGS sequence"/>
</dbReference>
<keyword evidence="6 9" id="KW-0333">Golgi apparatus</keyword>
<dbReference type="GeneID" id="100892334"/>
<keyword evidence="8 9" id="KW-0325">Glycoprotein</keyword>
<dbReference type="KEGG" id="spu:100892334"/>
<keyword evidence="5" id="KW-1133">Transmembrane helix</keyword>
<dbReference type="InterPro" id="IPR005331">
    <property type="entry name" value="Sulfotransferase"/>
</dbReference>
<dbReference type="GO" id="GO:0016051">
    <property type="term" value="P:carbohydrate biosynthetic process"/>
    <property type="evidence" value="ECO:0007669"/>
    <property type="project" value="InterPro"/>
</dbReference>
<evidence type="ECO:0000313" key="10">
    <source>
        <dbReference type="EnsemblMetazoa" id="XP_030841659"/>
    </source>
</evidence>
<dbReference type="PANTHER" id="PTHR12137">
    <property type="entry name" value="CARBOHYDRATE SULFOTRANSFERASE"/>
    <property type="match status" value="1"/>
</dbReference>
<dbReference type="OrthoDB" id="2019940at2759"/>
<dbReference type="InParanoid" id="A0A7M7SZ07"/>
<organism evidence="10 11">
    <name type="scientific">Strongylocentrotus purpuratus</name>
    <name type="common">Purple sea urchin</name>
    <dbReference type="NCBI Taxonomy" id="7668"/>
    <lineage>
        <taxon>Eukaryota</taxon>
        <taxon>Metazoa</taxon>
        <taxon>Echinodermata</taxon>
        <taxon>Eleutherozoa</taxon>
        <taxon>Echinozoa</taxon>
        <taxon>Echinoidea</taxon>
        <taxon>Euechinoidea</taxon>
        <taxon>Echinacea</taxon>
        <taxon>Camarodonta</taxon>
        <taxon>Echinidea</taxon>
        <taxon>Strongylocentrotidae</taxon>
        <taxon>Strongylocentrotus</taxon>
    </lineage>
</organism>
<dbReference type="EC" id="2.8.2.-" evidence="9"/>
<dbReference type="EnsemblMetazoa" id="XM_030985799">
    <property type="protein sequence ID" value="XP_030841659"/>
    <property type="gene ID" value="LOC100892334"/>
</dbReference>